<reference evidence="2" key="2">
    <citation type="journal article" date="2023" name="Microbiol Resour">
        <title>Decontamination and Annotation of the Draft Genome Sequence of the Oomycete Lagenidium giganteum ARSEF 373.</title>
        <authorList>
            <person name="Morgan W.R."/>
            <person name="Tartar A."/>
        </authorList>
    </citation>
    <scope>NUCLEOTIDE SEQUENCE</scope>
    <source>
        <strain evidence="2">ARSEF 373</strain>
    </source>
</reference>
<accession>A0AAV2YP70</accession>
<name>A0AAV2YP70_9STRA</name>
<evidence type="ECO:0000256" key="1">
    <source>
        <dbReference type="SAM" id="MobiDB-lite"/>
    </source>
</evidence>
<reference evidence="2" key="1">
    <citation type="submission" date="2022-11" db="EMBL/GenBank/DDBJ databases">
        <authorList>
            <person name="Morgan W.R."/>
            <person name="Tartar A."/>
        </authorList>
    </citation>
    <scope>NUCLEOTIDE SEQUENCE</scope>
    <source>
        <strain evidence="2">ARSEF 373</strain>
    </source>
</reference>
<sequence>MPRSCTSTRHTTRHGPSGTSRRWPTARWRSRPTLVATSRAATIACDVRTLCLCTRRA</sequence>
<proteinExistence type="predicted"/>
<feature type="region of interest" description="Disordered" evidence="1">
    <location>
        <begin position="1"/>
        <end position="26"/>
    </location>
</feature>
<keyword evidence="3" id="KW-1185">Reference proteome</keyword>
<dbReference type="EMBL" id="DAKRPA010000198">
    <property type="protein sequence ID" value="DAZ95591.1"/>
    <property type="molecule type" value="Genomic_DNA"/>
</dbReference>
<comment type="caution">
    <text evidence="2">The sequence shown here is derived from an EMBL/GenBank/DDBJ whole genome shotgun (WGS) entry which is preliminary data.</text>
</comment>
<dbReference type="AlphaFoldDB" id="A0AAV2YP70"/>
<gene>
    <name evidence="2" type="ORF">N0F65_006077</name>
</gene>
<evidence type="ECO:0000313" key="2">
    <source>
        <dbReference type="EMBL" id="DAZ95591.1"/>
    </source>
</evidence>
<evidence type="ECO:0000313" key="3">
    <source>
        <dbReference type="Proteomes" id="UP001146120"/>
    </source>
</evidence>
<organism evidence="2 3">
    <name type="scientific">Lagenidium giganteum</name>
    <dbReference type="NCBI Taxonomy" id="4803"/>
    <lineage>
        <taxon>Eukaryota</taxon>
        <taxon>Sar</taxon>
        <taxon>Stramenopiles</taxon>
        <taxon>Oomycota</taxon>
        <taxon>Peronosporomycetes</taxon>
        <taxon>Pythiales</taxon>
        <taxon>Pythiaceae</taxon>
    </lineage>
</organism>
<dbReference type="Proteomes" id="UP001146120">
    <property type="component" value="Unassembled WGS sequence"/>
</dbReference>
<protein>
    <submittedName>
        <fullName evidence="2">Uncharacterized protein</fullName>
    </submittedName>
</protein>